<accession>A0ACD6B8V8</accession>
<evidence type="ECO:0007829" key="2">
    <source>
        <dbReference type="PDB" id="8KEG"/>
    </source>
</evidence>
<reference evidence="1" key="1">
    <citation type="journal article" date="2016" name="MBio">
        <title>Viruses Infecting a Freshwater Filamentous Cyanobacterium (Nostoc sp.) Encode a Functional CRISPR Array and a Proteobacterial DNA Polymerase B.</title>
        <authorList>
            <person name="Chenard C."/>
            <person name="Wirth J.F."/>
            <person name="Suttle C.A."/>
        </authorList>
    </citation>
    <scope>NUCLEOTIDE SEQUENCE</scope>
</reference>
<keyword evidence="2" id="KW-0002">3D-structure</keyword>
<organism evidence="1">
    <name type="scientific">Nostoc phage A1</name>
    <dbReference type="NCBI Taxonomy" id="1775256"/>
    <lineage>
        <taxon>Viruses</taxon>
        <taxon>Duplodnaviria</taxon>
        <taxon>Heunggongvirae</taxon>
        <taxon>Uroviricota</taxon>
        <taxon>Caudoviricetes</taxon>
    </lineage>
</organism>
<dbReference type="PDB" id="8KEG">
    <property type="method" value="EM"/>
    <property type="resolution" value="3.66 A"/>
    <property type="chains" value="A/B/C/D/E/F/G/H/I/J/K/L/M/N/O=1-162"/>
</dbReference>
<dbReference type="EMBL" id="KU234533">
    <property type="protein sequence ID" value="AND75580.1"/>
    <property type="molecule type" value="Genomic_DNA"/>
</dbReference>
<evidence type="ECO:0000313" key="1">
    <source>
        <dbReference type="EMBL" id="AND75580.1"/>
    </source>
</evidence>
<protein>
    <submittedName>
        <fullName evidence="1">Uncharacterized protein</fullName>
    </submittedName>
</protein>
<accession>A0A191SAW5</accession>
<name>A0ACD6B8V8_9CAUD</name>
<reference evidence="2" key="2">
    <citation type="journal article" date="2024" name="Nat. Commun.">
        <title>Structure of the intact tail machine of Anabaena myophage A-1(L).</title>
        <authorList>
            <person name="Yu R.C."/>
            <person name="Yang F."/>
            <person name="Zhang H.Y."/>
            <person name="Hou P."/>
            <person name="Du K."/>
            <person name="Zhu J."/>
            <person name="Cui N."/>
            <person name="Xu X."/>
            <person name="Chen Y."/>
            <person name="Li Q."/>
            <person name="Zhou C.Z."/>
        </authorList>
    </citation>
    <scope>STRUCTURE BY ELECTRON MICROSCOPY (3.66 ANGSTROMS) OF 1-162</scope>
</reference>
<proteinExistence type="evidence at protein level"/>
<sequence length="162" mass="18309">MTPGAILVTHPLESYYNQFLDGLPTSELEELEIEFVAMCIGFPRSQNNFVNALLDLSTIEVYTIRTSVKEILRLDKLNKESIENRQVTKVEDITMNMNYIGDIKDELVTEVKKLARILKLPVLDNLYVSYDDVEGRIGANGLLEPLNRGSGFGSYLTGYTVR</sequence>